<name>A0ABW5N0Y9_9FLAO</name>
<dbReference type="InterPro" id="IPR031919">
    <property type="entry name" value="Fucosidase_C"/>
</dbReference>
<feature type="domain" description="Alpha-L-fucosidase C-terminal" evidence="1">
    <location>
        <begin position="51"/>
        <end position="132"/>
    </location>
</feature>
<comment type="caution">
    <text evidence="2">The sequence shown here is derived from an EMBL/GenBank/DDBJ whole genome shotgun (WGS) entry which is preliminary data.</text>
</comment>
<dbReference type="Pfam" id="PF16757">
    <property type="entry name" value="Fucosidase_C"/>
    <property type="match status" value="1"/>
</dbReference>
<sequence length="150" mass="16750">MKDLLANMGEWLSVNGEAIYGTRPWTIFGEGPTRLPEGGHKIEKIKIAYTNTDIRFTKKSDKVIYAIVMDQPNDNTLIKSFSTEIGVLNSKIEEIELLGSKAKIQWKRDTTGLVISAPESFPTDYAHVYKITLEGYSENDIGGAVEDHVD</sequence>
<dbReference type="Proteomes" id="UP001597526">
    <property type="component" value="Unassembled WGS sequence"/>
</dbReference>
<dbReference type="RefSeq" id="WP_377768233.1">
    <property type="nucleotide sequence ID" value="NZ_JBHULB010000081.1"/>
</dbReference>
<keyword evidence="3" id="KW-1185">Reference proteome</keyword>
<organism evidence="2 3">
    <name type="scientific">Croceitalea marina</name>
    <dbReference type="NCBI Taxonomy" id="1775166"/>
    <lineage>
        <taxon>Bacteria</taxon>
        <taxon>Pseudomonadati</taxon>
        <taxon>Bacteroidota</taxon>
        <taxon>Flavobacteriia</taxon>
        <taxon>Flavobacteriales</taxon>
        <taxon>Flavobacteriaceae</taxon>
        <taxon>Croceitalea</taxon>
    </lineage>
</organism>
<evidence type="ECO:0000313" key="3">
    <source>
        <dbReference type="Proteomes" id="UP001597526"/>
    </source>
</evidence>
<gene>
    <name evidence="2" type="ORF">ACFSQJ_17675</name>
</gene>
<proteinExistence type="predicted"/>
<dbReference type="InterPro" id="IPR013780">
    <property type="entry name" value="Glyco_hydro_b"/>
</dbReference>
<protein>
    <submittedName>
        <fullName evidence="2">Alpha-L-fucosidase C-terminal domain-containing protein</fullName>
    </submittedName>
</protein>
<dbReference type="Gene3D" id="2.60.40.1180">
    <property type="entry name" value="Golgi alpha-mannosidase II"/>
    <property type="match status" value="1"/>
</dbReference>
<dbReference type="EMBL" id="JBHULB010000081">
    <property type="protein sequence ID" value="MFD2588761.1"/>
    <property type="molecule type" value="Genomic_DNA"/>
</dbReference>
<evidence type="ECO:0000259" key="1">
    <source>
        <dbReference type="Pfam" id="PF16757"/>
    </source>
</evidence>
<evidence type="ECO:0000313" key="2">
    <source>
        <dbReference type="EMBL" id="MFD2588761.1"/>
    </source>
</evidence>
<accession>A0ABW5N0Y9</accession>
<reference evidence="3" key="1">
    <citation type="journal article" date="2019" name="Int. J. Syst. Evol. Microbiol.">
        <title>The Global Catalogue of Microorganisms (GCM) 10K type strain sequencing project: providing services to taxonomists for standard genome sequencing and annotation.</title>
        <authorList>
            <consortium name="The Broad Institute Genomics Platform"/>
            <consortium name="The Broad Institute Genome Sequencing Center for Infectious Disease"/>
            <person name="Wu L."/>
            <person name="Ma J."/>
        </authorList>
    </citation>
    <scope>NUCLEOTIDE SEQUENCE [LARGE SCALE GENOMIC DNA]</scope>
    <source>
        <strain evidence="3">KCTC 52368</strain>
    </source>
</reference>